<protein>
    <submittedName>
        <fullName evidence="2">SnoaL-like domain-containing protein</fullName>
    </submittedName>
</protein>
<evidence type="ECO:0000313" key="3">
    <source>
        <dbReference type="Proteomes" id="UP000183376"/>
    </source>
</evidence>
<dbReference type="STRING" id="211114.SAMN04489726_5538"/>
<dbReference type="InterPro" id="IPR037401">
    <property type="entry name" value="SnoaL-like"/>
</dbReference>
<gene>
    <name evidence="2" type="ORF">SAMN04489726_5538</name>
</gene>
<feature type="domain" description="SnoaL-like" evidence="1">
    <location>
        <begin position="8"/>
        <end position="102"/>
    </location>
</feature>
<proteinExistence type="predicted"/>
<dbReference type="SUPFAM" id="SSF54427">
    <property type="entry name" value="NTF2-like"/>
    <property type="match status" value="1"/>
</dbReference>
<dbReference type="EMBL" id="LT629701">
    <property type="protein sequence ID" value="SDN21362.1"/>
    <property type="molecule type" value="Genomic_DNA"/>
</dbReference>
<dbReference type="eggNOG" id="COG3631">
    <property type="taxonomic scope" value="Bacteria"/>
</dbReference>
<dbReference type="RefSeq" id="WP_030429971.1">
    <property type="nucleotide sequence ID" value="NZ_JOEF01000009.1"/>
</dbReference>
<dbReference type="Pfam" id="PF12680">
    <property type="entry name" value="SnoaL_2"/>
    <property type="match status" value="1"/>
</dbReference>
<evidence type="ECO:0000313" key="2">
    <source>
        <dbReference type="EMBL" id="SDN21362.1"/>
    </source>
</evidence>
<evidence type="ECO:0000259" key="1">
    <source>
        <dbReference type="Pfam" id="PF12680"/>
    </source>
</evidence>
<keyword evidence="3" id="KW-1185">Reference proteome</keyword>
<sequence>MSTGTTETFRRATEAGDVELVLSTMSEDVVLRSPLTDRGRFTGREDVRVVFEAAFTSIQGIRFHTDIGDDRQRALFYRGRVGGTTVEECALVRLDDEGRIVELTMWLRPLPALVAVMGALGPKIARSFGKPRMAVLLSVLTKPLQAMVGSGDKLAARVLRR</sequence>
<reference evidence="2 3" key="1">
    <citation type="submission" date="2016-10" db="EMBL/GenBank/DDBJ databases">
        <authorList>
            <person name="de Groot N.N."/>
        </authorList>
    </citation>
    <scope>NUCLEOTIDE SEQUENCE [LARGE SCALE GENOMIC DNA]</scope>
    <source>
        <strain evidence="2 3">DSM 44149</strain>
    </source>
</reference>
<organism evidence="2 3">
    <name type="scientific">Allokutzneria albata</name>
    <name type="common">Kibdelosporangium albatum</name>
    <dbReference type="NCBI Taxonomy" id="211114"/>
    <lineage>
        <taxon>Bacteria</taxon>
        <taxon>Bacillati</taxon>
        <taxon>Actinomycetota</taxon>
        <taxon>Actinomycetes</taxon>
        <taxon>Pseudonocardiales</taxon>
        <taxon>Pseudonocardiaceae</taxon>
        <taxon>Allokutzneria</taxon>
    </lineage>
</organism>
<dbReference type="AlphaFoldDB" id="A0A1G9ZIR4"/>
<dbReference type="Gene3D" id="3.10.450.50">
    <property type="match status" value="1"/>
</dbReference>
<dbReference type="Proteomes" id="UP000183376">
    <property type="component" value="Chromosome I"/>
</dbReference>
<accession>A0A1G9ZIR4</accession>
<dbReference type="OrthoDB" id="1163083at2"/>
<dbReference type="InterPro" id="IPR032710">
    <property type="entry name" value="NTF2-like_dom_sf"/>
</dbReference>
<name>A0A1G9ZIR4_ALLAB</name>